<dbReference type="AlphaFoldDB" id="A0A2U3PFE9"/>
<evidence type="ECO:0000313" key="4">
    <source>
        <dbReference type="EMBL" id="SPM42443.1"/>
    </source>
</evidence>
<dbReference type="Pfam" id="PF08541">
    <property type="entry name" value="ACP_syn_III_C"/>
    <property type="match status" value="1"/>
</dbReference>
<dbReference type="EMBL" id="FUEZ01000004">
    <property type="protein sequence ID" value="SPM42443.1"/>
    <property type="molecule type" value="Genomic_DNA"/>
</dbReference>
<dbReference type="Gene3D" id="3.40.47.10">
    <property type="match status" value="2"/>
</dbReference>
<dbReference type="PANTHER" id="PTHR34069:SF3">
    <property type="entry name" value="ACYL-COA:ACYL-COA ALKYLTRANSFERASE"/>
    <property type="match status" value="1"/>
</dbReference>
<dbReference type="GO" id="GO:0044550">
    <property type="term" value="P:secondary metabolite biosynthetic process"/>
    <property type="evidence" value="ECO:0007669"/>
    <property type="project" value="TreeGrafter"/>
</dbReference>
<evidence type="ECO:0000256" key="2">
    <source>
        <dbReference type="ARBA" id="ARBA00023315"/>
    </source>
</evidence>
<sequence length="317" mass="33483">MGTVIDRVDIARARWRDRHSALHLAVSAANDCLQRAGCDPNELDLVVNAGIYRDRNLGEPALAALIQDDIGANPEDPHDDAHGTFSFDIANGACGVLTALQIVDGFLRSHSIDRALVVASDANPGHGMSEHFPFSATGAAVLCGWTDDSYGLGRVSWVNAYDSQDGSEIFSATVGFADARNVLRFSQAADMDERFAAAAAQAAHECLDAQSVPLSDIDLIVAAPARPGYRTALANRLGVPVDKISVADDQRMHTAALAAAFEQHADRLPVGAQILLVAAGAGVTAGAALYCQPPPSFRTFDPHGEVTGERTVSEWSI</sequence>
<dbReference type="RefSeq" id="WP_083746227.1">
    <property type="nucleotide sequence ID" value="NZ_FUEZ01000004.1"/>
</dbReference>
<dbReference type="InterPro" id="IPR016039">
    <property type="entry name" value="Thiolase-like"/>
</dbReference>
<evidence type="ECO:0000313" key="5">
    <source>
        <dbReference type="Proteomes" id="UP000240424"/>
    </source>
</evidence>
<dbReference type="OrthoDB" id="6195581at2"/>
<dbReference type="InterPro" id="IPR013747">
    <property type="entry name" value="ACP_syn_III_C"/>
</dbReference>
<evidence type="ECO:0000259" key="3">
    <source>
        <dbReference type="Pfam" id="PF08541"/>
    </source>
</evidence>
<dbReference type="SUPFAM" id="SSF53901">
    <property type="entry name" value="Thiolase-like"/>
    <property type="match status" value="1"/>
</dbReference>
<accession>A0A2U3PFE9</accession>
<organism evidence="4 5">
    <name type="scientific">Mycobacterium numidiamassiliense</name>
    <dbReference type="NCBI Taxonomy" id="1841861"/>
    <lineage>
        <taxon>Bacteria</taxon>
        <taxon>Bacillati</taxon>
        <taxon>Actinomycetota</taxon>
        <taxon>Actinomycetes</taxon>
        <taxon>Mycobacteriales</taxon>
        <taxon>Mycobacteriaceae</taxon>
        <taxon>Mycobacterium</taxon>
    </lineage>
</organism>
<gene>
    <name evidence="4" type="ORF">MNAB215_4663</name>
</gene>
<feature type="domain" description="Beta-ketoacyl-[acyl-carrier-protein] synthase III C-terminal" evidence="3">
    <location>
        <begin position="207"/>
        <end position="290"/>
    </location>
</feature>
<dbReference type="STRING" id="1841861.GCA_900157365_02983"/>
<evidence type="ECO:0000256" key="1">
    <source>
        <dbReference type="ARBA" id="ARBA00022679"/>
    </source>
</evidence>
<dbReference type="PANTHER" id="PTHR34069">
    <property type="entry name" value="3-OXOACYL-[ACYL-CARRIER-PROTEIN] SYNTHASE 3"/>
    <property type="match status" value="1"/>
</dbReference>
<keyword evidence="5" id="KW-1185">Reference proteome</keyword>
<protein>
    <submittedName>
        <fullName evidence="4">3-oxoacyl-[acyl-carrier-protein] synthase III</fullName>
    </submittedName>
</protein>
<dbReference type="Proteomes" id="UP000240424">
    <property type="component" value="Unassembled WGS sequence"/>
</dbReference>
<keyword evidence="1" id="KW-0808">Transferase</keyword>
<proteinExistence type="predicted"/>
<reference evidence="4 5" key="1">
    <citation type="submission" date="2017-01" db="EMBL/GenBank/DDBJ databases">
        <authorList>
            <consortium name="Urmite Genomes"/>
        </authorList>
    </citation>
    <scope>NUCLEOTIDE SEQUENCE [LARGE SCALE GENOMIC DNA]</scope>
    <source>
        <strain evidence="4 5">AB215</strain>
    </source>
</reference>
<keyword evidence="2" id="KW-0012">Acyltransferase</keyword>
<dbReference type="GO" id="GO:0016746">
    <property type="term" value="F:acyltransferase activity"/>
    <property type="evidence" value="ECO:0007669"/>
    <property type="project" value="UniProtKB-KW"/>
</dbReference>
<name>A0A2U3PFE9_9MYCO</name>